<evidence type="ECO:0000313" key="3">
    <source>
        <dbReference type="EMBL" id="MDP2522967.1"/>
    </source>
</evidence>
<protein>
    <submittedName>
        <fullName evidence="3">Mu transposase C-terminal domain-containing protein</fullName>
    </submittedName>
</protein>
<evidence type="ECO:0000259" key="2">
    <source>
        <dbReference type="PROSITE" id="PS50994"/>
    </source>
</evidence>
<dbReference type="InterPro" id="IPR012337">
    <property type="entry name" value="RNaseH-like_sf"/>
</dbReference>
<reference evidence="3" key="1">
    <citation type="submission" date="2023-07" db="EMBL/GenBank/DDBJ databases">
        <title>Genome content predicts the carbon catabolic preferences of heterotrophic bacteria.</title>
        <authorList>
            <person name="Gralka M."/>
        </authorList>
    </citation>
    <scope>NUCLEOTIDE SEQUENCE</scope>
    <source>
        <strain evidence="3">5G01</strain>
    </source>
</reference>
<evidence type="ECO:0000313" key="4">
    <source>
        <dbReference type="Proteomes" id="UP001177341"/>
    </source>
</evidence>
<keyword evidence="4" id="KW-1185">Reference proteome</keyword>
<organism evidence="3 4">
    <name type="scientific">Neptunomonas phycophila</name>
    <dbReference type="NCBI Taxonomy" id="1572645"/>
    <lineage>
        <taxon>Bacteria</taxon>
        <taxon>Pseudomonadati</taxon>
        <taxon>Pseudomonadota</taxon>
        <taxon>Gammaproteobacteria</taxon>
        <taxon>Oceanospirillales</taxon>
        <taxon>Oceanospirillaceae</taxon>
        <taxon>Neptunomonas</taxon>
    </lineage>
</organism>
<dbReference type="Proteomes" id="UP001177341">
    <property type="component" value="Unassembled WGS sequence"/>
</dbReference>
<dbReference type="Pfam" id="PF09299">
    <property type="entry name" value="Mu-transpos_C"/>
    <property type="match status" value="1"/>
</dbReference>
<feature type="domain" description="Integrase catalytic" evidence="2">
    <location>
        <begin position="258"/>
        <end position="458"/>
    </location>
</feature>
<dbReference type="RefSeq" id="WP_305450735.1">
    <property type="nucleotide sequence ID" value="NZ_JAUYVO010000006.1"/>
</dbReference>
<dbReference type="PROSITE" id="PS50994">
    <property type="entry name" value="INTEGRASE"/>
    <property type="match status" value="1"/>
</dbReference>
<proteinExistence type="predicted"/>
<feature type="compositionally biased region" description="Basic and acidic residues" evidence="1">
    <location>
        <begin position="637"/>
        <end position="663"/>
    </location>
</feature>
<dbReference type="InterPro" id="IPR001584">
    <property type="entry name" value="Integrase_cat-core"/>
</dbReference>
<name>A0ABT9EVM1_9GAMM</name>
<evidence type="ECO:0000256" key="1">
    <source>
        <dbReference type="SAM" id="MobiDB-lite"/>
    </source>
</evidence>
<gene>
    <name evidence="3" type="ORF">Q8W30_10350</name>
</gene>
<dbReference type="InterPro" id="IPR015378">
    <property type="entry name" value="Transposase-like_Mu_C"/>
</dbReference>
<dbReference type="SUPFAM" id="SSF53098">
    <property type="entry name" value="Ribonuclease H-like"/>
    <property type="match status" value="1"/>
</dbReference>
<dbReference type="Gene3D" id="3.30.420.10">
    <property type="entry name" value="Ribonuclease H-like superfamily/Ribonuclease H"/>
    <property type="match status" value="1"/>
</dbReference>
<dbReference type="InterPro" id="IPR036397">
    <property type="entry name" value="RNaseH_sf"/>
</dbReference>
<sequence>MYLNKVFRTSVESQEAYFRVVLEQEEHVMLIDIHDVKAWPFKVEIDELISDHFEVVDDPVLLVSPEAGSKAAHTRDRAYNTLKPILENYSSLFDKKQRNALIKSLIQTSGEPRLYVTRQLRRYWQRGMVPDALASNYLKCGNPGAARRDGVRKVGSKRTVSSGVGCFINEEIAACFKLAIDSFYLTREDIDLEKARIKAIGYIKSKNPTIAKSDLPTARQFRWYFSQNYQKSDVLKRKTSNIEYGKDVAPLKSTSSTNNFGPGGRYEIDATIADIYLISQHDPNRIIGRPVIYKVKDVFSRMTVGLYVGLENPSWATASIALSNAFCDKVEYCRQFDIDIRTKDWPSVGLPATLTADRGELLGKHGDIIVNRFGITLSNTRAYRGSDKGIVERSFKTLHADILPYVDGKVEPFNGKKKAGKRNELSANLTLFDFTRMVILSELDRNNISPLKEYDFAPDMPSDLPPIPLNLWNWGISHRTGFQKEVDKKVIRINLLPHAKASVSIHGISFKGLFYTCSEAVSLGWFHRTKSSDRPSKVEIAYHPLDTNTLYIRPNDQLESVWICSLQPRSRRYADMSFTEAASIQNESRKVIATAKQESAYQASDLQAELQKMVEKAQGRKEGADLSNKTERLRGIEANRNQEKALERQKIRDSQRPKSEQKGKAKVVPIKTEIKPAGQFDYPDLDDF</sequence>
<accession>A0ABT9EVM1</accession>
<feature type="region of interest" description="Disordered" evidence="1">
    <location>
        <begin position="637"/>
        <end position="670"/>
    </location>
</feature>
<comment type="caution">
    <text evidence="3">The sequence shown here is derived from an EMBL/GenBank/DDBJ whole genome shotgun (WGS) entry which is preliminary data.</text>
</comment>
<dbReference type="EMBL" id="JAUYVO010000006">
    <property type="protein sequence ID" value="MDP2522967.1"/>
    <property type="molecule type" value="Genomic_DNA"/>
</dbReference>